<dbReference type="Proteomes" id="UP001215598">
    <property type="component" value="Unassembled WGS sequence"/>
</dbReference>
<dbReference type="EMBL" id="JARKIB010000043">
    <property type="protein sequence ID" value="KAJ7758025.1"/>
    <property type="molecule type" value="Genomic_DNA"/>
</dbReference>
<evidence type="ECO:0000256" key="1">
    <source>
        <dbReference type="SAM" id="MobiDB-lite"/>
    </source>
</evidence>
<keyword evidence="3" id="KW-1185">Reference proteome</keyword>
<protein>
    <submittedName>
        <fullName evidence="2">Uncharacterized protein</fullName>
    </submittedName>
</protein>
<feature type="compositionally biased region" description="Pro residues" evidence="1">
    <location>
        <begin position="287"/>
        <end position="300"/>
    </location>
</feature>
<evidence type="ECO:0000313" key="2">
    <source>
        <dbReference type="EMBL" id="KAJ7758025.1"/>
    </source>
</evidence>
<feature type="compositionally biased region" description="Basic and acidic residues" evidence="1">
    <location>
        <begin position="337"/>
        <end position="347"/>
    </location>
</feature>
<accession>A0AAD7J8X1</accession>
<name>A0AAD7J8X1_9AGAR</name>
<sequence length="356" mass="38207">MSPPAPSLSLPMSGRLLPARDCTPWLRLCIPARNSRACSLTRPNGHGTLTPTSGMHFGLDSSVRTIELRNAYKHAAYSQRIVSSIKDSDLLPHPAACTPPQCRLAYRKSRCGTVYRRGLDVAGRAAPWSGHVLFADERIEERRGLHDRPPSLALVLDIDSYSYASALQPVDVGLTQSVRRCRRARTRSAIAIDTEIASHITPTWDSERNSKKHVSAQTTATLTLASRSLSIPALLLPLPCPPLGIPLPSPSLLLHTSACFYFQSAAENTEDGDTRCEGSLSSPSVPLPLAVPPLPSPSYPSSPSLTVPLPSPSLPSHVRAQGSVHVLLSASSPRNTTDGDTRCEGAARARRGTSLT</sequence>
<proteinExistence type="predicted"/>
<evidence type="ECO:0000313" key="3">
    <source>
        <dbReference type="Proteomes" id="UP001215598"/>
    </source>
</evidence>
<gene>
    <name evidence="2" type="ORF">B0H16DRAFT_1885455</name>
</gene>
<organism evidence="2 3">
    <name type="scientific">Mycena metata</name>
    <dbReference type="NCBI Taxonomy" id="1033252"/>
    <lineage>
        <taxon>Eukaryota</taxon>
        <taxon>Fungi</taxon>
        <taxon>Dikarya</taxon>
        <taxon>Basidiomycota</taxon>
        <taxon>Agaricomycotina</taxon>
        <taxon>Agaricomycetes</taxon>
        <taxon>Agaricomycetidae</taxon>
        <taxon>Agaricales</taxon>
        <taxon>Marasmiineae</taxon>
        <taxon>Mycenaceae</taxon>
        <taxon>Mycena</taxon>
    </lineage>
</organism>
<feature type="region of interest" description="Disordered" evidence="1">
    <location>
        <begin position="287"/>
        <end position="356"/>
    </location>
</feature>
<dbReference type="AlphaFoldDB" id="A0AAD7J8X1"/>
<reference evidence="2" key="1">
    <citation type="submission" date="2023-03" db="EMBL/GenBank/DDBJ databases">
        <title>Massive genome expansion in bonnet fungi (Mycena s.s.) driven by repeated elements and novel gene families across ecological guilds.</title>
        <authorList>
            <consortium name="Lawrence Berkeley National Laboratory"/>
            <person name="Harder C.B."/>
            <person name="Miyauchi S."/>
            <person name="Viragh M."/>
            <person name="Kuo A."/>
            <person name="Thoen E."/>
            <person name="Andreopoulos B."/>
            <person name="Lu D."/>
            <person name="Skrede I."/>
            <person name="Drula E."/>
            <person name="Henrissat B."/>
            <person name="Morin E."/>
            <person name="Kohler A."/>
            <person name="Barry K."/>
            <person name="LaButti K."/>
            <person name="Morin E."/>
            <person name="Salamov A."/>
            <person name="Lipzen A."/>
            <person name="Mereny Z."/>
            <person name="Hegedus B."/>
            <person name="Baldrian P."/>
            <person name="Stursova M."/>
            <person name="Weitz H."/>
            <person name="Taylor A."/>
            <person name="Grigoriev I.V."/>
            <person name="Nagy L.G."/>
            <person name="Martin F."/>
            <person name="Kauserud H."/>
        </authorList>
    </citation>
    <scope>NUCLEOTIDE SEQUENCE</scope>
    <source>
        <strain evidence="2">CBHHK182m</strain>
    </source>
</reference>
<comment type="caution">
    <text evidence="2">The sequence shown here is derived from an EMBL/GenBank/DDBJ whole genome shotgun (WGS) entry which is preliminary data.</text>
</comment>